<protein>
    <submittedName>
        <fullName evidence="1">Uncharacterized protein</fullName>
    </submittedName>
</protein>
<proteinExistence type="predicted"/>
<comment type="caution">
    <text evidence="1">The sequence shown here is derived from an EMBL/GenBank/DDBJ whole genome shotgun (WGS) entry which is preliminary data.</text>
</comment>
<gene>
    <name evidence="2" type="ORF">D0Y65_054891</name>
    <name evidence="1" type="ORF">D0Y65_055367</name>
</gene>
<evidence type="ECO:0000313" key="1">
    <source>
        <dbReference type="EMBL" id="RZB41253.1"/>
    </source>
</evidence>
<evidence type="ECO:0000313" key="3">
    <source>
        <dbReference type="Proteomes" id="UP000289340"/>
    </source>
</evidence>
<dbReference type="EMBL" id="QZWG01000020">
    <property type="protein sequence ID" value="RZB45280.1"/>
    <property type="molecule type" value="Genomic_DNA"/>
</dbReference>
<dbReference type="Proteomes" id="UP000289340">
    <property type="component" value="Chromosome 20"/>
</dbReference>
<dbReference type="AlphaFoldDB" id="A0A445EY34"/>
<name>A0A445EY34_GLYSO</name>
<accession>A0A445EY34</accession>
<reference evidence="1 3" key="1">
    <citation type="submission" date="2018-09" db="EMBL/GenBank/DDBJ databases">
        <title>A high-quality reference genome of wild soybean provides a powerful tool to mine soybean genomes.</title>
        <authorList>
            <person name="Xie M."/>
            <person name="Chung C.Y.L."/>
            <person name="Li M.-W."/>
            <person name="Wong F.-L."/>
            <person name="Chan T.-F."/>
            <person name="Lam H.-M."/>
        </authorList>
    </citation>
    <scope>NUCLEOTIDE SEQUENCE [LARGE SCALE GENOMIC DNA]</scope>
    <source>
        <strain evidence="3">cv. W05</strain>
        <tissue evidence="1">Hypocotyl of etiolated seedlings</tissue>
    </source>
</reference>
<keyword evidence="3" id="KW-1185">Reference proteome</keyword>
<dbReference type="EMBL" id="QZWG01001068">
    <property type="protein sequence ID" value="RZB41253.1"/>
    <property type="molecule type" value="Genomic_DNA"/>
</dbReference>
<evidence type="ECO:0000313" key="2">
    <source>
        <dbReference type="EMBL" id="RZB45280.1"/>
    </source>
</evidence>
<organism evidence="1 3">
    <name type="scientific">Glycine soja</name>
    <name type="common">Wild soybean</name>
    <dbReference type="NCBI Taxonomy" id="3848"/>
    <lineage>
        <taxon>Eukaryota</taxon>
        <taxon>Viridiplantae</taxon>
        <taxon>Streptophyta</taxon>
        <taxon>Embryophyta</taxon>
        <taxon>Tracheophyta</taxon>
        <taxon>Spermatophyta</taxon>
        <taxon>Magnoliopsida</taxon>
        <taxon>eudicotyledons</taxon>
        <taxon>Gunneridae</taxon>
        <taxon>Pentapetalae</taxon>
        <taxon>rosids</taxon>
        <taxon>fabids</taxon>
        <taxon>Fabales</taxon>
        <taxon>Fabaceae</taxon>
        <taxon>Papilionoideae</taxon>
        <taxon>50 kb inversion clade</taxon>
        <taxon>NPAAA clade</taxon>
        <taxon>indigoferoid/millettioid clade</taxon>
        <taxon>Phaseoleae</taxon>
        <taxon>Glycine</taxon>
        <taxon>Glycine subgen. Soja</taxon>
    </lineage>
</organism>
<sequence>MGSSGSDSDYSNDSDAEIAGIRFMWENAVNQKSEVWRYKGLGCILTHTIPWTLVKLFRSMPFLCEIALA</sequence>